<name>A0A9N9YH41_9HYPO</name>
<dbReference type="Proteomes" id="UP000696573">
    <property type="component" value="Unassembled WGS sequence"/>
</dbReference>
<accession>A0A9N9YH41</accession>
<gene>
    <name evidence="1" type="ORF">CRHIZ90672A_00010927</name>
</gene>
<dbReference type="EMBL" id="CABFNQ020000692">
    <property type="protein sequence ID" value="CAH0023483.1"/>
    <property type="molecule type" value="Genomic_DNA"/>
</dbReference>
<protein>
    <submittedName>
        <fullName evidence="1">Uncharacterized protein</fullName>
    </submittedName>
</protein>
<evidence type="ECO:0000313" key="1">
    <source>
        <dbReference type="EMBL" id="CAH0023483.1"/>
    </source>
</evidence>
<proteinExistence type="predicted"/>
<reference evidence="1" key="1">
    <citation type="submission" date="2021-10" db="EMBL/GenBank/DDBJ databases">
        <authorList>
            <person name="Piombo E."/>
        </authorList>
    </citation>
    <scope>NUCLEOTIDE SEQUENCE</scope>
</reference>
<comment type="caution">
    <text evidence="1">The sequence shown here is derived from an EMBL/GenBank/DDBJ whole genome shotgun (WGS) entry which is preliminary data.</text>
</comment>
<sequence length="93" mass="10293">MAVCKGKGQYNGSCALPKNAQLERKPTESDMIHGTDTWMHDAVGANERWSEYTPRSLYGGWASAHEPASFPNTTLYLRQLHILGEEEGKEVAA</sequence>
<dbReference type="AlphaFoldDB" id="A0A9N9YH41"/>
<keyword evidence="2" id="KW-1185">Reference proteome</keyword>
<organism evidence="1 2">
    <name type="scientific">Clonostachys rhizophaga</name>
    <dbReference type="NCBI Taxonomy" id="160324"/>
    <lineage>
        <taxon>Eukaryota</taxon>
        <taxon>Fungi</taxon>
        <taxon>Dikarya</taxon>
        <taxon>Ascomycota</taxon>
        <taxon>Pezizomycotina</taxon>
        <taxon>Sordariomycetes</taxon>
        <taxon>Hypocreomycetidae</taxon>
        <taxon>Hypocreales</taxon>
        <taxon>Bionectriaceae</taxon>
        <taxon>Clonostachys</taxon>
    </lineage>
</organism>
<evidence type="ECO:0000313" key="2">
    <source>
        <dbReference type="Proteomes" id="UP000696573"/>
    </source>
</evidence>